<dbReference type="GO" id="GO:0046872">
    <property type="term" value="F:metal ion binding"/>
    <property type="evidence" value="ECO:0007669"/>
    <property type="project" value="UniProtKB-KW"/>
</dbReference>
<feature type="transmembrane region" description="Helical" evidence="20">
    <location>
        <begin position="386"/>
        <end position="405"/>
    </location>
</feature>
<dbReference type="GO" id="GO:0022857">
    <property type="term" value="F:transmembrane transporter activity"/>
    <property type="evidence" value="ECO:0007669"/>
    <property type="project" value="InterPro"/>
</dbReference>
<dbReference type="Gene3D" id="2.60.40.1510">
    <property type="entry name" value="ntegrin, alpha v. Chain A, domain 3"/>
    <property type="match status" value="1"/>
</dbReference>
<evidence type="ECO:0000256" key="11">
    <source>
        <dbReference type="ARBA" id="ARBA00022842"/>
    </source>
</evidence>
<keyword evidence="6 18" id="KW-0812">Transmembrane</keyword>
<keyword evidence="15 20" id="KW-0472">Membrane</keyword>
<dbReference type="Pfam" id="PF23105">
    <property type="entry name" value="EGF_integrin"/>
    <property type="match status" value="1"/>
</dbReference>
<feature type="transmembrane region" description="Helical" evidence="20">
    <location>
        <begin position="354"/>
        <end position="374"/>
    </location>
</feature>
<dbReference type="SUPFAM" id="SSF69687">
    <property type="entry name" value="Integrin beta tail domain"/>
    <property type="match status" value="1"/>
</dbReference>
<evidence type="ECO:0000256" key="6">
    <source>
        <dbReference type="ARBA" id="ARBA00022692"/>
    </source>
</evidence>
<feature type="domain" description="Integrin beta subunit VWA" evidence="21">
    <location>
        <begin position="567"/>
        <end position="993"/>
    </location>
</feature>
<dbReference type="SMART" id="SM01242">
    <property type="entry name" value="Integrin_B_tail"/>
    <property type="match status" value="1"/>
</dbReference>
<dbReference type="Gene3D" id="1.20.5.100">
    <property type="entry name" value="Cytochrome c1, transmembrane anchor, C-terminal"/>
    <property type="match status" value="1"/>
</dbReference>
<dbReference type="Pfam" id="PF08725">
    <property type="entry name" value="Integrin_b_cyt"/>
    <property type="match status" value="1"/>
</dbReference>
<evidence type="ECO:0000256" key="13">
    <source>
        <dbReference type="ARBA" id="ARBA00022989"/>
    </source>
</evidence>
<comment type="similarity">
    <text evidence="2 18">Belongs to the integrin beta chain family.</text>
</comment>
<evidence type="ECO:0000256" key="16">
    <source>
        <dbReference type="ARBA" id="ARBA00023157"/>
    </source>
</evidence>
<evidence type="ECO:0000256" key="2">
    <source>
        <dbReference type="ARBA" id="ARBA00007449"/>
    </source>
</evidence>
<keyword evidence="7" id="KW-0479">Metal-binding</keyword>
<feature type="transmembrane region" description="Helical" evidence="20">
    <location>
        <begin position="55"/>
        <end position="75"/>
    </location>
</feature>
<keyword evidence="17" id="KW-0325">Glycoprotein</keyword>
<dbReference type="InterPro" id="IPR036349">
    <property type="entry name" value="Integrin_bsu_tail_dom_sf"/>
</dbReference>
<evidence type="ECO:0000256" key="10">
    <source>
        <dbReference type="ARBA" id="ARBA00022837"/>
    </source>
</evidence>
<dbReference type="SUPFAM" id="SSF103575">
    <property type="entry name" value="Plexin repeat"/>
    <property type="match status" value="1"/>
</dbReference>
<evidence type="ECO:0000256" key="8">
    <source>
        <dbReference type="ARBA" id="ARBA00022729"/>
    </source>
</evidence>
<feature type="transmembrane region" description="Helical" evidence="20">
    <location>
        <begin position="1260"/>
        <end position="1282"/>
    </location>
</feature>
<dbReference type="FunFam" id="1.20.5.100:FF:000002">
    <property type="entry name" value="Integrin beta"/>
    <property type="match status" value="1"/>
</dbReference>
<dbReference type="InterPro" id="IPR011701">
    <property type="entry name" value="MFS"/>
</dbReference>
<keyword evidence="9" id="KW-0677">Repeat</keyword>
<evidence type="ECO:0000256" key="19">
    <source>
        <dbReference type="SAM" id="MobiDB-lite"/>
    </source>
</evidence>
<reference evidence="24 25" key="1">
    <citation type="submission" date="2020-06" db="EMBL/GenBank/DDBJ databases">
        <authorList>
            <person name="Li R."/>
            <person name="Bekaert M."/>
        </authorList>
    </citation>
    <scope>NUCLEOTIDE SEQUENCE [LARGE SCALE GENOMIC DNA]</scope>
    <source>
        <strain evidence="25">wild</strain>
    </source>
</reference>
<dbReference type="EMBL" id="CACVKT020005553">
    <property type="protein sequence ID" value="CAC5395650.1"/>
    <property type="molecule type" value="Genomic_DNA"/>
</dbReference>
<dbReference type="Pfam" id="PF18372">
    <property type="entry name" value="I-EGF_1"/>
    <property type="match status" value="1"/>
</dbReference>
<evidence type="ECO:0000256" key="14">
    <source>
        <dbReference type="ARBA" id="ARBA00023037"/>
    </source>
</evidence>
<dbReference type="InterPro" id="IPR036465">
    <property type="entry name" value="vWFA_dom_sf"/>
</dbReference>
<feature type="domain" description="Integrin beta subunit cytoplasmic" evidence="22">
    <location>
        <begin position="1283"/>
        <end position="1329"/>
    </location>
</feature>
<protein>
    <recommendedName>
        <fullName evidence="18">Integrin beta</fullName>
    </recommendedName>
</protein>
<organism evidence="24 25">
    <name type="scientific">Mytilus coruscus</name>
    <name type="common">Sea mussel</name>
    <dbReference type="NCBI Taxonomy" id="42192"/>
    <lineage>
        <taxon>Eukaryota</taxon>
        <taxon>Metazoa</taxon>
        <taxon>Spiralia</taxon>
        <taxon>Lophotrochozoa</taxon>
        <taxon>Mollusca</taxon>
        <taxon>Bivalvia</taxon>
        <taxon>Autobranchia</taxon>
        <taxon>Pteriomorphia</taxon>
        <taxon>Mytilida</taxon>
        <taxon>Mytiloidea</taxon>
        <taxon>Mytilidae</taxon>
        <taxon>Mytilinae</taxon>
        <taxon>Mytilus</taxon>
    </lineage>
</organism>
<dbReference type="InterPro" id="IPR057243">
    <property type="entry name" value="Integrin_I-EGF_CS"/>
</dbReference>
<dbReference type="GO" id="GO:0009986">
    <property type="term" value="C:cell surface"/>
    <property type="evidence" value="ECO:0007669"/>
    <property type="project" value="TreeGrafter"/>
</dbReference>
<evidence type="ECO:0000256" key="18">
    <source>
        <dbReference type="RuleBase" id="RU000633"/>
    </source>
</evidence>
<evidence type="ECO:0000256" key="20">
    <source>
        <dbReference type="SAM" id="Phobius"/>
    </source>
</evidence>
<keyword evidence="13 20" id="KW-1133">Transmembrane helix</keyword>
<dbReference type="SUPFAM" id="SSF53300">
    <property type="entry name" value="vWA-like"/>
    <property type="match status" value="1"/>
</dbReference>
<evidence type="ECO:0000256" key="15">
    <source>
        <dbReference type="ARBA" id="ARBA00023136"/>
    </source>
</evidence>
<dbReference type="Gene3D" id="3.40.50.410">
    <property type="entry name" value="von Willebrand factor, type A domain"/>
    <property type="match status" value="1"/>
</dbReference>
<dbReference type="OrthoDB" id="410592at2759"/>
<dbReference type="GO" id="GO:0033627">
    <property type="term" value="P:cell adhesion mediated by integrin"/>
    <property type="evidence" value="ECO:0007669"/>
    <property type="project" value="TreeGrafter"/>
</dbReference>
<dbReference type="PRINTS" id="PR01186">
    <property type="entry name" value="INTEGRINB"/>
</dbReference>
<keyword evidence="16" id="KW-1015">Disulfide bond</keyword>
<keyword evidence="10" id="KW-0106">Calcium</keyword>
<dbReference type="FunFam" id="2.10.25.10:FF:000036">
    <property type="entry name" value="Integrin beta"/>
    <property type="match status" value="1"/>
</dbReference>
<keyword evidence="12 18" id="KW-0130">Cell adhesion</keyword>
<feature type="transmembrane region" description="Helical" evidence="20">
    <location>
        <begin position="308"/>
        <end position="330"/>
    </location>
</feature>
<dbReference type="SUPFAM" id="SSF103473">
    <property type="entry name" value="MFS general substrate transporter"/>
    <property type="match status" value="1"/>
</dbReference>
<keyword evidence="4" id="KW-0245">EGF-like domain</keyword>
<evidence type="ECO:0000256" key="9">
    <source>
        <dbReference type="ARBA" id="ARBA00022737"/>
    </source>
</evidence>
<dbReference type="Pfam" id="PF07690">
    <property type="entry name" value="MFS_1"/>
    <property type="match status" value="1"/>
</dbReference>
<dbReference type="FunFam" id="3.40.50.410:FF:000002">
    <property type="entry name" value="Integrin beta"/>
    <property type="match status" value="1"/>
</dbReference>
<dbReference type="SMART" id="SM00187">
    <property type="entry name" value="INB"/>
    <property type="match status" value="1"/>
</dbReference>
<dbReference type="GO" id="GO:0007229">
    <property type="term" value="P:integrin-mediated signaling pathway"/>
    <property type="evidence" value="ECO:0007669"/>
    <property type="project" value="UniProtKB-KW"/>
</dbReference>
<dbReference type="Pfam" id="PF00362">
    <property type="entry name" value="Integrin_beta"/>
    <property type="match status" value="1"/>
</dbReference>
<comment type="subcellular location">
    <subcellularLocation>
        <location evidence="1 18">Cell membrane</location>
        <topology evidence="1 18">Single-pass type I membrane protein</topology>
    </subcellularLocation>
</comment>
<feature type="transmembrane region" description="Helical" evidence="20">
    <location>
        <begin position="124"/>
        <end position="146"/>
    </location>
</feature>
<evidence type="ECO:0000256" key="12">
    <source>
        <dbReference type="ARBA" id="ARBA00022889"/>
    </source>
</evidence>
<dbReference type="InterPro" id="IPR012896">
    <property type="entry name" value="Integrin_bsu_tail"/>
</dbReference>
<dbReference type="Pfam" id="PF07965">
    <property type="entry name" value="Integrin_B_tail"/>
    <property type="match status" value="1"/>
</dbReference>
<dbReference type="InterPro" id="IPR040622">
    <property type="entry name" value="EGF_integrin_1"/>
</dbReference>
<evidence type="ECO:0000256" key="7">
    <source>
        <dbReference type="ARBA" id="ARBA00022723"/>
    </source>
</evidence>
<dbReference type="GO" id="GO:0005925">
    <property type="term" value="C:focal adhesion"/>
    <property type="evidence" value="ECO:0007669"/>
    <property type="project" value="TreeGrafter"/>
</dbReference>
<dbReference type="GO" id="GO:0005178">
    <property type="term" value="F:integrin binding"/>
    <property type="evidence" value="ECO:0007669"/>
    <property type="project" value="TreeGrafter"/>
</dbReference>
<feature type="transmembrane region" description="Helical" evidence="20">
    <location>
        <begin position="95"/>
        <end position="115"/>
    </location>
</feature>
<gene>
    <name evidence="24" type="ORF">MCOR_30295</name>
</gene>
<evidence type="ECO:0000256" key="4">
    <source>
        <dbReference type="ARBA" id="ARBA00022536"/>
    </source>
</evidence>
<keyword evidence="5" id="KW-0597">Phosphoprotein</keyword>
<evidence type="ECO:0000259" key="23">
    <source>
        <dbReference type="SMART" id="SM01242"/>
    </source>
</evidence>
<proteinExistence type="inferred from homology"/>
<evidence type="ECO:0000313" key="25">
    <source>
        <dbReference type="Proteomes" id="UP000507470"/>
    </source>
</evidence>
<feature type="transmembrane region" description="Helical" evidence="20">
    <location>
        <begin position="473"/>
        <end position="495"/>
    </location>
</feature>
<keyword evidence="11" id="KW-0460">Magnesium</keyword>
<feature type="transmembrane region" description="Helical" evidence="20">
    <location>
        <begin position="443"/>
        <end position="461"/>
    </location>
</feature>
<accession>A0A6J8CLB5</accession>
<sequence>MADLSDKLEAEVTHRENAVRLLHGHVENEDGNIKRSAVNDFLQQLKDDRLFQRKFIIFICLCYAFFVLGLNIGQFGPTLLDLQMITGCSLDQASYFFNAHTIGYLISSVLTGIIFERINKLLQMFFPTLILSGVVAAIPWCIIYEVMVTIHFFKGCCLGFIDAVGNAILLHIFAQNVKTYIQILHFTFAFGGIISPIISASFLTSPNKNNDISSNKSEVKFHVENTSLPFAVNFTLQQSDVAFNVSEIFSQNEYNRSNGDSEVYKAYTIIAFISLSSAFPFLVLYILGNESSCPTSQIQIEKDEKEAIPFRLRVSVLVILAFVIAFYTALEDTYAGFLMTFTVKHLKWTKAQGAFATSVFWTSFAVGRFSGIFIVNIFKQARLLRVYSLLIIAAFICLLVTSLNLISEGVWVASVIAGFAMSIFFPIFFSWTEEKFFHVDGKVTALIMTCAMIGVIVNPIILGRKMKTTPIWFGYVLLVESGMLFLCFSIGEYIAKLIKFSRKKSHFERETMINRETVDPLQEQKYSAMKIDWRPAVLLLSCLSVALSQRTGSLTPTTKNPCIGQKMCGECIAVGKDCAWCEEPTYDAENKERCNLLSEHSNCKQEHLVFPQSILDKTVNLPPKDGSRTDNPIQLQPQLINLKMRPNDPQKFTLNFRLANNYPVDLYYLMDLSYSMKDDKEKLATLGVLIANEMNNITENFRLGFGSFVDKVVMPYVSMAPNKSAGTDKPTINNPCDQCEPAYGFKNQLPLNGDPTLFQTKVQEAKVSGNLDAPEGGLDAVMQAIACESQIGWRNPSRRMLLYSTDAGFHFAGDGKLGGIIKPNDGQCHLTNDIYTESSTQDYPSISQIAAKIEEKNVNLIFAVTEKQVDIYKQLKNFIPGSVTGRLADDSSNIVALVRDNYQKITSKVEMSTTSGAEDVIIRYFSRCKNKTGELSQTNICEGLKVGDSVSFDVEIEVKECPKDSQGYSKKFDIKPVGLSDKLEVRMELICKCDCETEKKAMDNRQSSSCNNHGTFVCGTCACDDKYYGKTCDCYTGNITQTALEEQCKEPGKELICSGRGECVCGNCECKPRRGNSEERYSGKWCQCDDYSCPFHDNALCGGPDHGTCRCGNCSCTSNFTGENCGCSTRNDSCISSDGKTLCGGPERGKCECNRCVCLEKSKYQGTTCEDCKDCKMVCRQNKACVQCVVHRTGEYKDSCEENCGDRNILKEPSLPEGYNTCEFKDEDDCIFYFTYDYDDNNALKIIAQKTKECPTKVNVLAIVLGVVIGIVLVGLALLLIWKLVTTINDRRELARFEKETKDAKWDTGENPVYKPATSTYKNPTYAGK</sequence>
<dbReference type="InterPro" id="IPR032695">
    <property type="entry name" value="Integrin_dom_sf"/>
</dbReference>
<evidence type="ECO:0000256" key="3">
    <source>
        <dbReference type="ARBA" id="ARBA00022475"/>
    </source>
</evidence>
<keyword evidence="25" id="KW-1185">Reference proteome</keyword>
<evidence type="ECO:0000256" key="1">
    <source>
        <dbReference type="ARBA" id="ARBA00004251"/>
    </source>
</evidence>
<dbReference type="Gene3D" id="4.10.1240.30">
    <property type="match status" value="1"/>
</dbReference>
<dbReference type="GO" id="GO:0007160">
    <property type="term" value="P:cell-matrix adhesion"/>
    <property type="evidence" value="ECO:0007669"/>
    <property type="project" value="TreeGrafter"/>
</dbReference>
<dbReference type="PROSITE" id="PS00243">
    <property type="entry name" value="I_EGF_1"/>
    <property type="match status" value="2"/>
</dbReference>
<dbReference type="PANTHER" id="PTHR10082">
    <property type="entry name" value="INTEGRIN BETA SUBUNIT"/>
    <property type="match status" value="1"/>
</dbReference>
<dbReference type="Proteomes" id="UP000507470">
    <property type="component" value="Unassembled WGS sequence"/>
</dbReference>
<name>A0A6J8CLB5_MYTCO</name>
<dbReference type="GO" id="GO:0098609">
    <property type="term" value="P:cell-cell adhesion"/>
    <property type="evidence" value="ECO:0007669"/>
    <property type="project" value="TreeGrafter"/>
</dbReference>
<keyword evidence="3" id="KW-1003">Cell membrane</keyword>
<feature type="region of interest" description="Disordered" evidence="19">
    <location>
        <begin position="1307"/>
        <end position="1329"/>
    </location>
</feature>
<evidence type="ECO:0000256" key="17">
    <source>
        <dbReference type="ARBA" id="ARBA00023180"/>
    </source>
</evidence>
<dbReference type="Gene3D" id="1.20.1250.20">
    <property type="entry name" value="MFS general substrate transporter like domains"/>
    <property type="match status" value="2"/>
</dbReference>
<keyword evidence="8" id="KW-0732">Signal</keyword>
<evidence type="ECO:0000259" key="22">
    <source>
        <dbReference type="SMART" id="SM01241"/>
    </source>
</evidence>
<feature type="transmembrane region" description="Helical" evidence="20">
    <location>
        <begin position="411"/>
        <end position="431"/>
    </location>
</feature>
<dbReference type="InterPro" id="IPR015812">
    <property type="entry name" value="Integrin_bsu"/>
</dbReference>
<dbReference type="InterPro" id="IPR014836">
    <property type="entry name" value="Integrin_bsu_cyt_dom"/>
</dbReference>
<keyword evidence="14 18" id="KW-0401">Integrin</keyword>
<dbReference type="Gene3D" id="2.10.25.10">
    <property type="entry name" value="Laminin"/>
    <property type="match status" value="4"/>
</dbReference>
<dbReference type="GO" id="GO:0008305">
    <property type="term" value="C:integrin complex"/>
    <property type="evidence" value="ECO:0007669"/>
    <property type="project" value="TreeGrafter"/>
</dbReference>
<evidence type="ECO:0000313" key="24">
    <source>
        <dbReference type="EMBL" id="CAC5395650.1"/>
    </source>
</evidence>
<dbReference type="InterPro" id="IPR036259">
    <property type="entry name" value="MFS_trans_sf"/>
</dbReference>
<evidence type="ECO:0000259" key="21">
    <source>
        <dbReference type="SMART" id="SM00187"/>
    </source>
</evidence>
<dbReference type="GO" id="GO:0016477">
    <property type="term" value="P:cell migration"/>
    <property type="evidence" value="ECO:0007669"/>
    <property type="project" value="TreeGrafter"/>
</dbReference>
<dbReference type="SUPFAM" id="SSF69179">
    <property type="entry name" value="Integrin domains"/>
    <property type="match status" value="1"/>
</dbReference>
<dbReference type="InterPro" id="IPR057073">
    <property type="entry name" value="EGF_integrin_2"/>
</dbReference>
<feature type="transmembrane region" description="Helical" evidence="20">
    <location>
        <begin position="152"/>
        <end position="174"/>
    </location>
</feature>
<feature type="transmembrane region" description="Helical" evidence="20">
    <location>
        <begin position="266"/>
        <end position="287"/>
    </location>
</feature>
<dbReference type="InterPro" id="IPR002369">
    <property type="entry name" value="Integrin_bsu_VWA"/>
</dbReference>
<dbReference type="SMART" id="SM01241">
    <property type="entry name" value="Integrin_b_cyt"/>
    <property type="match status" value="1"/>
</dbReference>
<evidence type="ECO:0000256" key="5">
    <source>
        <dbReference type="ARBA" id="ARBA00022553"/>
    </source>
</evidence>
<feature type="domain" description="Integrin beta subunit tail" evidence="23">
    <location>
        <begin position="1179"/>
        <end position="1259"/>
    </location>
</feature>
<feature type="transmembrane region" description="Helical" evidence="20">
    <location>
        <begin position="186"/>
        <end position="204"/>
    </location>
</feature>
<dbReference type="PANTHER" id="PTHR10082:SF60">
    <property type="entry name" value="INTEGRIN BETA-PS"/>
    <property type="match status" value="1"/>
</dbReference>
<dbReference type="SUPFAM" id="SSF57196">
    <property type="entry name" value="EGF/Laminin"/>
    <property type="match status" value="1"/>
</dbReference>